<dbReference type="EMBL" id="MQTW01000514">
    <property type="protein sequence ID" value="RYC79787.1"/>
    <property type="molecule type" value="Genomic_DNA"/>
</dbReference>
<gene>
    <name evidence="1" type="ORF">BFJ63_vAg17325</name>
</gene>
<sequence>MQVNLKESGTWILTSDLYIVQENYDNLSTQGWLTRDHAAWSQSNQLVHMLQKATGAKVILGHDRNVLMRHKLAPEYYE</sequence>
<name>A0A4Q2V776_FUSOX</name>
<evidence type="ECO:0000313" key="2">
    <source>
        <dbReference type="Proteomes" id="UP000290540"/>
    </source>
</evidence>
<accession>A0A4Q2V776</accession>
<proteinExistence type="predicted"/>
<protein>
    <submittedName>
        <fullName evidence="1">Uncharacterized protein</fullName>
    </submittedName>
</protein>
<reference evidence="1 2" key="1">
    <citation type="submission" date="2016-12" db="EMBL/GenBank/DDBJ databases">
        <title>Draft genome sequence of Fusarium oxysporum causing rot on Narcissus.</title>
        <authorList>
            <person name="Armitage A.D."/>
            <person name="Taylor A."/>
            <person name="Clarkson J.P."/>
            <person name="Harrison R.J."/>
            <person name="Jackson A.C."/>
        </authorList>
    </citation>
    <scope>NUCLEOTIDE SEQUENCE [LARGE SCALE GENOMIC DNA]</scope>
    <source>
        <strain evidence="1 2">N139</strain>
    </source>
</reference>
<organism evidence="1 2">
    <name type="scientific">Fusarium oxysporum f. sp. narcissi</name>
    <dbReference type="NCBI Taxonomy" id="451672"/>
    <lineage>
        <taxon>Eukaryota</taxon>
        <taxon>Fungi</taxon>
        <taxon>Dikarya</taxon>
        <taxon>Ascomycota</taxon>
        <taxon>Pezizomycotina</taxon>
        <taxon>Sordariomycetes</taxon>
        <taxon>Hypocreomycetidae</taxon>
        <taxon>Hypocreales</taxon>
        <taxon>Nectriaceae</taxon>
        <taxon>Fusarium</taxon>
        <taxon>Fusarium oxysporum species complex</taxon>
    </lineage>
</organism>
<dbReference type="Gene3D" id="3.60.15.10">
    <property type="entry name" value="Ribonuclease Z/Hydroxyacylglutathione hydrolase-like"/>
    <property type="match status" value="1"/>
</dbReference>
<dbReference type="AlphaFoldDB" id="A0A4Q2V776"/>
<dbReference type="InterPro" id="IPR036866">
    <property type="entry name" value="RibonucZ/Hydroxyglut_hydro"/>
</dbReference>
<evidence type="ECO:0000313" key="1">
    <source>
        <dbReference type="EMBL" id="RYC79787.1"/>
    </source>
</evidence>
<dbReference type="Proteomes" id="UP000290540">
    <property type="component" value="Unassembled WGS sequence"/>
</dbReference>
<comment type="caution">
    <text evidence="1">The sequence shown here is derived from an EMBL/GenBank/DDBJ whole genome shotgun (WGS) entry which is preliminary data.</text>
</comment>